<dbReference type="Pfam" id="PF00534">
    <property type="entry name" value="Glycos_transf_1"/>
    <property type="match status" value="1"/>
</dbReference>
<protein>
    <submittedName>
        <fullName evidence="3">Glycosyltransferase</fullName>
    </submittedName>
</protein>
<comment type="caution">
    <text evidence="3">The sequence shown here is derived from an EMBL/GenBank/DDBJ whole genome shotgun (WGS) entry which is preliminary data.</text>
</comment>
<organism evidence="3">
    <name type="scientific">Sulfurihydrogenibium azorense</name>
    <dbReference type="NCBI Taxonomy" id="309806"/>
    <lineage>
        <taxon>Bacteria</taxon>
        <taxon>Pseudomonadati</taxon>
        <taxon>Aquificota</taxon>
        <taxon>Aquificia</taxon>
        <taxon>Aquificales</taxon>
        <taxon>Hydrogenothermaceae</taxon>
        <taxon>Sulfurihydrogenibium</taxon>
    </lineage>
</organism>
<sequence>MKVLQVVDGFGWGGTKEQVYLTTRELKKKGIDVHIALSFQYKDMVEKLKPYNIPIHFFENHTKNARYKWENYKRLIDVVDSEGFDIVVANSPHAFDYVRVASLFWKSKAKIVNVKRSGRIPSFISKYLKYKRADKIVVVSKKVAQELAKVNFFPEKLVVIESGIDLERFKPDISIRDIKRKELGISPNTKVFINVANWQLQVKAQDKLIEAFSVLKGKGAILILVGLDTDKYAKEYAKKFSIENQVIGLGFRQDIPDLLNMSDYFLLSSNLEGIAGALLQAMATGKVCLSTLAGGIGEYLIDSYNGFSVEVGDFQNFSKKLEYLYNLPQQDYEKISQKAIETAKNYSIENTAEKYIKLFKELTVG</sequence>
<dbReference type="PANTHER" id="PTHR12526">
    <property type="entry name" value="GLYCOSYLTRANSFERASE"/>
    <property type="match status" value="1"/>
</dbReference>
<dbReference type="InterPro" id="IPR028098">
    <property type="entry name" value="Glyco_trans_4-like_N"/>
</dbReference>
<evidence type="ECO:0000259" key="1">
    <source>
        <dbReference type="Pfam" id="PF00534"/>
    </source>
</evidence>
<feature type="domain" description="Glycosyltransferase subfamily 4-like N-terminal" evidence="2">
    <location>
        <begin position="12"/>
        <end position="168"/>
    </location>
</feature>
<evidence type="ECO:0000259" key="2">
    <source>
        <dbReference type="Pfam" id="PF13439"/>
    </source>
</evidence>
<dbReference type="InterPro" id="IPR001296">
    <property type="entry name" value="Glyco_trans_1"/>
</dbReference>
<dbReference type="Pfam" id="PF13439">
    <property type="entry name" value="Glyco_transf_4"/>
    <property type="match status" value="1"/>
</dbReference>
<gene>
    <name evidence="3" type="ORF">ENO34_00345</name>
</gene>
<feature type="domain" description="Glycosyl transferase family 1" evidence="1">
    <location>
        <begin position="176"/>
        <end position="340"/>
    </location>
</feature>
<dbReference type="Gene3D" id="3.40.50.2000">
    <property type="entry name" value="Glycogen Phosphorylase B"/>
    <property type="match status" value="2"/>
</dbReference>
<dbReference type="GO" id="GO:0016757">
    <property type="term" value="F:glycosyltransferase activity"/>
    <property type="evidence" value="ECO:0007669"/>
    <property type="project" value="InterPro"/>
</dbReference>
<accession>A0A831YBB3</accession>
<dbReference type="PANTHER" id="PTHR12526:SF638">
    <property type="entry name" value="SPORE COAT PROTEIN SA"/>
    <property type="match status" value="1"/>
</dbReference>
<evidence type="ECO:0000313" key="3">
    <source>
        <dbReference type="EMBL" id="HEV08831.1"/>
    </source>
</evidence>
<dbReference type="EMBL" id="DSFC01000016">
    <property type="protein sequence ID" value="HEV08831.1"/>
    <property type="molecule type" value="Genomic_DNA"/>
</dbReference>
<dbReference type="CDD" id="cd03801">
    <property type="entry name" value="GT4_PimA-like"/>
    <property type="match status" value="1"/>
</dbReference>
<reference evidence="3" key="1">
    <citation type="journal article" date="2020" name="mSystems">
        <title>Genome- and Community-Level Interaction Insights into Carbon Utilization and Element Cycling Functions of Hydrothermarchaeota in Hydrothermal Sediment.</title>
        <authorList>
            <person name="Zhou Z."/>
            <person name="Liu Y."/>
            <person name="Xu W."/>
            <person name="Pan J."/>
            <person name="Luo Z.H."/>
            <person name="Li M."/>
        </authorList>
    </citation>
    <scope>NUCLEOTIDE SEQUENCE [LARGE SCALE GENOMIC DNA]</scope>
    <source>
        <strain evidence="3">SpSt-1257</strain>
    </source>
</reference>
<dbReference type="SUPFAM" id="SSF53756">
    <property type="entry name" value="UDP-Glycosyltransferase/glycogen phosphorylase"/>
    <property type="match status" value="1"/>
</dbReference>
<name>A0A831YBB3_9AQUI</name>
<proteinExistence type="predicted"/>
<dbReference type="AlphaFoldDB" id="A0A831YBB3"/>
<dbReference type="Proteomes" id="UP000885621">
    <property type="component" value="Unassembled WGS sequence"/>
</dbReference>